<proteinExistence type="predicted"/>
<evidence type="ECO:0000256" key="2">
    <source>
        <dbReference type="SAM" id="Coils"/>
    </source>
</evidence>
<accession>A0ABV9DFJ1</accession>
<name>A0ABV9DFJ1_9BACI</name>
<keyword evidence="3" id="KW-0282">Flagellum</keyword>
<evidence type="ECO:0000313" key="4">
    <source>
        <dbReference type="Proteomes" id="UP001595989"/>
    </source>
</evidence>
<dbReference type="Pfam" id="PF05130">
    <property type="entry name" value="FlgN"/>
    <property type="match status" value="1"/>
</dbReference>
<dbReference type="RefSeq" id="WP_390293502.1">
    <property type="nucleotide sequence ID" value="NZ_JBHSFU010000004.1"/>
</dbReference>
<sequence length="161" mass="18078">MSLRPVTDSLEKLIILHKSLLEVSKQKTDIVKEGSAEKLQSLLVKERKHVQALEQAEAKRQQVVGGWLKHQGIQSDEATLTDILNNVIDQQDKRELEAAAVELTNVITQLKQQEQLNQALIRQSMQFVELSLETMKPSIQSFNYGGNKTSAPGRSVFDSRA</sequence>
<organism evidence="3 4">
    <name type="scientific">Virgibacillus kekensis</name>
    <dbReference type="NCBI Taxonomy" id="202261"/>
    <lineage>
        <taxon>Bacteria</taxon>
        <taxon>Bacillati</taxon>
        <taxon>Bacillota</taxon>
        <taxon>Bacilli</taxon>
        <taxon>Bacillales</taxon>
        <taxon>Bacillaceae</taxon>
        <taxon>Virgibacillus</taxon>
    </lineage>
</organism>
<dbReference type="Gene3D" id="1.20.58.300">
    <property type="entry name" value="FlgN-like"/>
    <property type="match status" value="1"/>
</dbReference>
<protein>
    <submittedName>
        <fullName evidence="3">Flagellar protein FlgN</fullName>
    </submittedName>
</protein>
<reference evidence="4" key="1">
    <citation type="journal article" date="2019" name="Int. J. Syst. Evol. Microbiol.">
        <title>The Global Catalogue of Microorganisms (GCM) 10K type strain sequencing project: providing services to taxonomists for standard genome sequencing and annotation.</title>
        <authorList>
            <consortium name="The Broad Institute Genomics Platform"/>
            <consortium name="The Broad Institute Genome Sequencing Center for Infectious Disease"/>
            <person name="Wu L."/>
            <person name="Ma J."/>
        </authorList>
    </citation>
    <scope>NUCLEOTIDE SEQUENCE [LARGE SCALE GENOMIC DNA]</scope>
    <source>
        <strain evidence="4">CGMCC 4.7426</strain>
    </source>
</reference>
<evidence type="ECO:0000256" key="1">
    <source>
        <dbReference type="ARBA" id="ARBA00022795"/>
    </source>
</evidence>
<dbReference type="EMBL" id="JBHSFU010000004">
    <property type="protein sequence ID" value="MFC4557527.1"/>
    <property type="molecule type" value="Genomic_DNA"/>
</dbReference>
<keyword evidence="2" id="KW-0175">Coiled coil</keyword>
<gene>
    <name evidence="3" type="ORF">ACFO3D_04815</name>
</gene>
<keyword evidence="3" id="KW-0966">Cell projection</keyword>
<dbReference type="InterPro" id="IPR036679">
    <property type="entry name" value="FlgN-like_sf"/>
</dbReference>
<evidence type="ECO:0000313" key="3">
    <source>
        <dbReference type="EMBL" id="MFC4557527.1"/>
    </source>
</evidence>
<keyword evidence="3" id="KW-0969">Cilium</keyword>
<keyword evidence="1" id="KW-1005">Bacterial flagellum biogenesis</keyword>
<dbReference type="SUPFAM" id="SSF140566">
    <property type="entry name" value="FlgN-like"/>
    <property type="match status" value="1"/>
</dbReference>
<dbReference type="Proteomes" id="UP001595989">
    <property type="component" value="Unassembled WGS sequence"/>
</dbReference>
<comment type="caution">
    <text evidence="3">The sequence shown here is derived from an EMBL/GenBank/DDBJ whole genome shotgun (WGS) entry which is preliminary data.</text>
</comment>
<keyword evidence="4" id="KW-1185">Reference proteome</keyword>
<feature type="coiled-coil region" evidence="2">
    <location>
        <begin position="93"/>
        <end position="123"/>
    </location>
</feature>
<dbReference type="InterPro" id="IPR007809">
    <property type="entry name" value="FlgN-like"/>
</dbReference>